<feature type="transmembrane region" description="Helical" evidence="10">
    <location>
        <begin position="122"/>
        <end position="140"/>
    </location>
</feature>
<name>A0A318XNV5_9FIRM</name>
<dbReference type="EMBL" id="QKMR01000002">
    <property type="protein sequence ID" value="PYG89835.1"/>
    <property type="molecule type" value="Genomic_DNA"/>
</dbReference>
<evidence type="ECO:0000256" key="8">
    <source>
        <dbReference type="ARBA" id="ARBA00023143"/>
    </source>
</evidence>
<dbReference type="AlphaFoldDB" id="A0A318XNV5"/>
<comment type="subcellular location">
    <subcellularLocation>
        <location evidence="10">Cell membrane</location>
        <topology evidence="10">Multi-pass membrane protein</topology>
    </subcellularLocation>
    <subcellularLocation>
        <location evidence="10">Bacterial flagellum basal body</location>
    </subcellularLocation>
</comment>
<feature type="transmembrane region" description="Helical" evidence="10">
    <location>
        <begin position="78"/>
        <end position="102"/>
    </location>
</feature>
<feature type="transmembrane region" description="Helical" evidence="10">
    <location>
        <begin position="186"/>
        <end position="208"/>
    </location>
</feature>
<keyword evidence="11" id="KW-0282">Flagellum</keyword>
<reference evidence="11 12" key="1">
    <citation type="submission" date="2018-06" db="EMBL/GenBank/DDBJ databases">
        <title>Genomic Encyclopedia of Type Strains, Phase I: the one thousand microbial genomes (KMG-I) project.</title>
        <authorList>
            <person name="Kyrpides N."/>
        </authorList>
    </citation>
    <scope>NUCLEOTIDE SEQUENCE [LARGE SCALE GENOMIC DNA]</scope>
    <source>
        <strain evidence="11 12">DSM 19573</strain>
    </source>
</reference>
<dbReference type="GO" id="GO:0044780">
    <property type="term" value="P:bacterial-type flagellum assembly"/>
    <property type="evidence" value="ECO:0007669"/>
    <property type="project" value="UniProtKB-UniRule"/>
</dbReference>
<comment type="caution">
    <text evidence="11">The sequence shown here is derived from an EMBL/GenBank/DDBJ whole genome shotgun (WGS) entry which is preliminary data.</text>
</comment>
<protein>
    <recommendedName>
        <fullName evidence="3 9">Flagellar biosynthetic protein FliR</fullName>
    </recommendedName>
</protein>
<keyword evidence="11" id="KW-0969">Cilium</keyword>
<dbReference type="PANTHER" id="PTHR30065:SF1">
    <property type="entry name" value="SURFACE PRESENTATION OF ANTIGENS PROTEIN SPAR"/>
    <property type="match status" value="1"/>
</dbReference>
<keyword evidence="4 10" id="KW-1003">Cell membrane</keyword>
<dbReference type="GO" id="GO:0006605">
    <property type="term" value="P:protein targeting"/>
    <property type="evidence" value="ECO:0007669"/>
    <property type="project" value="UniProtKB-UniRule"/>
</dbReference>
<evidence type="ECO:0000256" key="2">
    <source>
        <dbReference type="ARBA" id="ARBA00009772"/>
    </source>
</evidence>
<accession>A0A318XNV5</accession>
<dbReference type="GO" id="GO:0005886">
    <property type="term" value="C:plasma membrane"/>
    <property type="evidence" value="ECO:0007669"/>
    <property type="project" value="UniProtKB-SubCell"/>
</dbReference>
<feature type="transmembrane region" description="Helical" evidence="10">
    <location>
        <begin position="220"/>
        <end position="243"/>
    </location>
</feature>
<evidence type="ECO:0000256" key="10">
    <source>
        <dbReference type="RuleBase" id="RU362071"/>
    </source>
</evidence>
<evidence type="ECO:0000256" key="3">
    <source>
        <dbReference type="ARBA" id="ARBA00021717"/>
    </source>
</evidence>
<comment type="function">
    <text evidence="1 10">Role in flagellar biosynthesis.</text>
</comment>
<dbReference type="OrthoDB" id="9807748at2"/>
<sequence length="262" mass="28843">MQIPLGMLLNSLELFLLVFVRMTGLFVIAPIFGRNMPAYLKIGIAFTTAVLMTSVIKVDNIIATDSYLLYAFYVIKEFLVGVVIGFVAYALFTSIYIAGQIIDMQIGFGMVNVFDPISNIQVPITANLYYMMAMLIFLATNGHHLLIKALYQSFTLVPIGSAGVGPDMTENIIEVFRKMFSIGFKIAAPILAAILIADVVLGIISKTIPQMNVFVLGMPLKILVGLIIIMITIPAFIYIVTMISDSINIEIFKFLKDMGSNT</sequence>
<evidence type="ECO:0000256" key="6">
    <source>
        <dbReference type="ARBA" id="ARBA00022989"/>
    </source>
</evidence>
<dbReference type="NCBIfam" id="TIGR01400">
    <property type="entry name" value="fliR"/>
    <property type="match status" value="1"/>
</dbReference>
<keyword evidence="5 10" id="KW-0812">Transmembrane</keyword>
<dbReference type="InterPro" id="IPR006303">
    <property type="entry name" value="FliR"/>
</dbReference>
<evidence type="ECO:0000256" key="1">
    <source>
        <dbReference type="ARBA" id="ARBA00002578"/>
    </source>
</evidence>
<keyword evidence="8 10" id="KW-0975">Bacterial flagellum</keyword>
<dbReference type="PANTHER" id="PTHR30065">
    <property type="entry name" value="FLAGELLAR BIOSYNTHETIC PROTEIN FLIR"/>
    <property type="match status" value="1"/>
</dbReference>
<evidence type="ECO:0000256" key="9">
    <source>
        <dbReference type="NCBIfam" id="TIGR01400"/>
    </source>
</evidence>
<feature type="transmembrane region" description="Helical" evidence="10">
    <location>
        <begin position="12"/>
        <end position="32"/>
    </location>
</feature>
<proteinExistence type="inferred from homology"/>
<feature type="transmembrane region" description="Helical" evidence="10">
    <location>
        <begin position="38"/>
        <end position="58"/>
    </location>
</feature>
<evidence type="ECO:0000313" key="12">
    <source>
        <dbReference type="Proteomes" id="UP000248132"/>
    </source>
</evidence>
<keyword evidence="7 10" id="KW-0472">Membrane</keyword>
<dbReference type="RefSeq" id="WP_110460515.1">
    <property type="nucleotide sequence ID" value="NZ_QKMR01000002.1"/>
</dbReference>
<dbReference type="Proteomes" id="UP000248132">
    <property type="component" value="Unassembled WGS sequence"/>
</dbReference>
<evidence type="ECO:0000313" key="11">
    <source>
        <dbReference type="EMBL" id="PYG89835.1"/>
    </source>
</evidence>
<keyword evidence="11" id="KW-0966">Cell projection</keyword>
<comment type="similarity">
    <text evidence="2 10">Belongs to the FliR/MopE/SpaR family.</text>
</comment>
<evidence type="ECO:0000256" key="4">
    <source>
        <dbReference type="ARBA" id="ARBA00022475"/>
    </source>
</evidence>
<keyword evidence="12" id="KW-1185">Reference proteome</keyword>
<gene>
    <name evidence="11" type="ORF">LY28_00432</name>
</gene>
<dbReference type="PRINTS" id="PR00953">
    <property type="entry name" value="TYPE3IMRPROT"/>
</dbReference>
<dbReference type="GO" id="GO:0009425">
    <property type="term" value="C:bacterial-type flagellum basal body"/>
    <property type="evidence" value="ECO:0007669"/>
    <property type="project" value="UniProtKB-SubCell"/>
</dbReference>
<organism evidence="11 12">
    <name type="scientific">Ruminiclostridium sufflavum DSM 19573</name>
    <dbReference type="NCBI Taxonomy" id="1121337"/>
    <lineage>
        <taxon>Bacteria</taxon>
        <taxon>Bacillati</taxon>
        <taxon>Bacillota</taxon>
        <taxon>Clostridia</taxon>
        <taxon>Eubacteriales</taxon>
        <taxon>Oscillospiraceae</taxon>
        <taxon>Ruminiclostridium</taxon>
    </lineage>
</organism>
<evidence type="ECO:0000256" key="7">
    <source>
        <dbReference type="ARBA" id="ARBA00023136"/>
    </source>
</evidence>
<keyword evidence="6 10" id="KW-1133">Transmembrane helix</keyword>
<evidence type="ECO:0000256" key="5">
    <source>
        <dbReference type="ARBA" id="ARBA00022692"/>
    </source>
</evidence>
<dbReference type="InterPro" id="IPR002010">
    <property type="entry name" value="T3SS_IM_R"/>
</dbReference>
<dbReference type="Pfam" id="PF01311">
    <property type="entry name" value="Bac_export_1"/>
    <property type="match status" value="1"/>
</dbReference>